<feature type="region of interest" description="Disordered" evidence="1">
    <location>
        <begin position="261"/>
        <end position="291"/>
    </location>
</feature>
<feature type="compositionally biased region" description="Basic and acidic residues" evidence="1">
    <location>
        <begin position="265"/>
        <end position="277"/>
    </location>
</feature>
<feature type="compositionally biased region" description="Basic residues" evidence="1">
    <location>
        <begin position="595"/>
        <end position="607"/>
    </location>
</feature>
<accession>M7XHP4</accession>
<keyword evidence="3" id="KW-1185">Reference proteome</keyword>
<feature type="compositionally biased region" description="Pro residues" evidence="1">
    <location>
        <begin position="66"/>
        <end position="81"/>
    </location>
</feature>
<protein>
    <submittedName>
        <fullName evidence="2">Uncharacterized protein</fullName>
    </submittedName>
</protein>
<feature type="compositionally biased region" description="Polar residues" evidence="1">
    <location>
        <begin position="794"/>
        <end position="807"/>
    </location>
</feature>
<feature type="compositionally biased region" description="Pro residues" evidence="1">
    <location>
        <begin position="8"/>
        <end position="43"/>
    </location>
</feature>
<organism evidence="2 3">
    <name type="scientific">Rhodotorula toruloides (strain NP11)</name>
    <name type="common">Yeast</name>
    <name type="synonym">Rhodosporidium toruloides</name>
    <dbReference type="NCBI Taxonomy" id="1130832"/>
    <lineage>
        <taxon>Eukaryota</taxon>
        <taxon>Fungi</taxon>
        <taxon>Dikarya</taxon>
        <taxon>Basidiomycota</taxon>
        <taxon>Pucciniomycotina</taxon>
        <taxon>Microbotryomycetes</taxon>
        <taxon>Sporidiobolales</taxon>
        <taxon>Sporidiobolaceae</taxon>
        <taxon>Rhodotorula</taxon>
    </lineage>
</organism>
<dbReference type="EMBL" id="KB722667">
    <property type="protein sequence ID" value="EMS19668.1"/>
    <property type="molecule type" value="Genomic_DNA"/>
</dbReference>
<sequence>MRPRRWIHPPPCRPPDPHPPPFTPFLPRPPPPPPPRVLRPPPRLHISQTIPSPPPIASTSRLAPPTVEPTRPPPPPQPHPPQLAHLRSTLDSLPPFPSSTTHGAPRLALYRQKDLEGELRAWRSACARCHALLSAFPAPAPSEGKETSRLLLHLNHLSAFTDLDRAFFTSKLGGYGRSLSRAIRAAHARGEEVVEGRKLRGVSGNPLRMGKGLGWERGEEDVAWMVAFEAALRDRKGGKGGKGADEKAVEKFGKLVRAMRMRGGAKSDEERAKERKTVGGSKGVAKDGRNGRTAADRIDSHLLAFLTRIMSRVHARLGTPVVGEPSRGRLLALDEVDLIVEEIKLAEADEGEEVVSMALLESAMSGLEEQASAPQSYGAKSTPVSVDHPLFRKVEEDIEILVARFDNSDVVPPRSSAPKHRLMRDRHAHILYTTIRFLILRARISRSRSSARHSLLSASQLYSILLGLSKSSSSRSPASIARLRVWQTSALYRLVWAHMPTSARTVSGRKEPTVSFLDPGEFDRETATRILDLLDLTRAAVADIPPSVRPAGPSPTYRQVRDPRLIGMSTSFLRTFLETLVRPFAPQPSPSPPHAHPHPHPHHHQSRRSPQAFTPTHDLLDRTLRTVLSLRSWDASLPVLPRAQTEVDHHPWEYRLFSRPNLVIHLVRGWVLAPSPPSQAGKSSRGDSRDHLIPRLSSLLSLFSALVKLPPNECWQSENVGRVAEDVEWAVGEVVERQWGRDRRRGEEGWREEVARVVREWRGEMREMEEERRKREDEARREKDATSRSKSPTERPTISYPSLPLST</sequence>
<dbReference type="HOGENOM" id="CLU_349208_0_0_1"/>
<feature type="region of interest" description="Disordered" evidence="1">
    <location>
        <begin position="583"/>
        <end position="613"/>
    </location>
</feature>
<dbReference type="GeneID" id="27368216"/>
<evidence type="ECO:0000256" key="1">
    <source>
        <dbReference type="SAM" id="MobiDB-lite"/>
    </source>
</evidence>
<feature type="compositionally biased region" description="Basic and acidic residues" evidence="1">
    <location>
        <begin position="766"/>
        <end position="793"/>
    </location>
</feature>
<gene>
    <name evidence="2" type="ORF">RHTO_04203</name>
</gene>
<dbReference type="PANTHER" id="PTHR48125:SF12">
    <property type="entry name" value="AT HOOK TRANSCRIPTION FACTOR FAMILY-RELATED"/>
    <property type="match status" value="1"/>
</dbReference>
<evidence type="ECO:0000313" key="2">
    <source>
        <dbReference type="EMBL" id="EMS19668.1"/>
    </source>
</evidence>
<evidence type="ECO:0000313" key="3">
    <source>
        <dbReference type="Proteomes" id="UP000016926"/>
    </source>
</evidence>
<dbReference type="PANTHER" id="PTHR48125">
    <property type="entry name" value="LP07818P1"/>
    <property type="match status" value="1"/>
</dbReference>
<dbReference type="OrthoDB" id="2535935at2759"/>
<dbReference type="Proteomes" id="UP000016926">
    <property type="component" value="Unassembled WGS sequence"/>
</dbReference>
<feature type="region of interest" description="Disordered" evidence="1">
    <location>
        <begin position="1"/>
        <end position="105"/>
    </location>
</feature>
<dbReference type="AlphaFoldDB" id="M7XHP4"/>
<dbReference type="RefSeq" id="XP_016270787.1">
    <property type="nucleotide sequence ID" value="XM_016417871.1"/>
</dbReference>
<name>M7XHP4_RHOT1</name>
<reference evidence="2 3" key="1">
    <citation type="journal article" date="2012" name="Nat. Commun.">
        <title>A multi-omic map of the lipid-producing yeast Rhodosporidium toruloides.</title>
        <authorList>
            <person name="Zhu Z."/>
            <person name="Zhang S."/>
            <person name="Liu H."/>
            <person name="Shen H."/>
            <person name="Lin X."/>
            <person name="Yang F."/>
            <person name="Zhou Y.J."/>
            <person name="Jin G."/>
            <person name="Ye M."/>
            <person name="Zou H."/>
            <person name="Zou H."/>
            <person name="Zhao Z.K."/>
        </authorList>
    </citation>
    <scope>NUCLEOTIDE SEQUENCE [LARGE SCALE GENOMIC DNA]</scope>
    <source>
        <strain evidence="2 3">NP11</strain>
    </source>
</reference>
<proteinExistence type="predicted"/>
<feature type="region of interest" description="Disordered" evidence="1">
    <location>
        <begin position="766"/>
        <end position="807"/>
    </location>
</feature>
<feature type="compositionally biased region" description="Pro residues" evidence="1">
    <location>
        <begin position="585"/>
        <end position="594"/>
    </location>
</feature>